<dbReference type="PATRIC" id="fig|1318628.3.peg.2820"/>
<evidence type="ECO:0000313" key="5">
    <source>
        <dbReference type="Proteomes" id="UP000016540"/>
    </source>
</evidence>
<evidence type="ECO:0000313" key="4">
    <source>
        <dbReference type="EMBL" id="EON91318.1"/>
    </source>
</evidence>
<dbReference type="Pfam" id="PF01471">
    <property type="entry name" value="PG_binding_1"/>
    <property type="match status" value="1"/>
</dbReference>
<sequence length="136" mass="14016">MPATTPNRRPVIAAIITAVLAISAVPAAFANNTVALKNALYGAGYDVDNVSKTMDSDTRSALRAFQQDQGLKATGELNEATKSALGMVPMEVAVNQASGDNNSSAKGGETASVKAGAEPEKDDAVEEDEDGGWSLF</sequence>
<keyword evidence="5" id="KW-1185">Reference proteome</keyword>
<accession>R8AYA9</accession>
<evidence type="ECO:0000256" key="2">
    <source>
        <dbReference type="SAM" id="SignalP"/>
    </source>
</evidence>
<dbReference type="HOGENOM" id="CLU_1872946_0_0_6"/>
<dbReference type="Proteomes" id="UP000016540">
    <property type="component" value="Unassembled WGS sequence"/>
</dbReference>
<dbReference type="Gene3D" id="1.10.101.10">
    <property type="entry name" value="PGBD-like superfamily/PGBD"/>
    <property type="match status" value="1"/>
</dbReference>
<dbReference type="STRING" id="1318628.MARLIPOL_14110"/>
<reference evidence="4 5" key="1">
    <citation type="journal article" date="2013" name="Genome Announc.">
        <title>Draft Genome Sequence of the Moderately Halophilic Bacterium Marinobacter lipolyticus Strain SM19.</title>
        <authorList>
            <person name="Papke R.T."/>
            <person name="de la Haba R.R."/>
            <person name="Infante-Dominguez C."/>
            <person name="Perez D."/>
            <person name="Sanchez-Porro C."/>
            <person name="Lapierre P."/>
            <person name="Ventosa A."/>
        </authorList>
    </citation>
    <scope>NUCLEOTIDE SEQUENCE [LARGE SCALE GENOMIC DNA]</scope>
    <source>
        <strain evidence="4 5">SM19</strain>
    </source>
</reference>
<feature type="signal peptide" evidence="2">
    <location>
        <begin position="1"/>
        <end position="30"/>
    </location>
</feature>
<feature type="region of interest" description="Disordered" evidence="1">
    <location>
        <begin position="95"/>
        <end position="136"/>
    </location>
</feature>
<dbReference type="InterPro" id="IPR036366">
    <property type="entry name" value="PGBDSf"/>
</dbReference>
<feature type="compositionally biased region" description="Polar residues" evidence="1">
    <location>
        <begin position="95"/>
        <end position="105"/>
    </location>
</feature>
<feature type="chain" id="PRO_5004462373" evidence="2">
    <location>
        <begin position="31"/>
        <end position="136"/>
    </location>
</feature>
<dbReference type="InterPro" id="IPR036365">
    <property type="entry name" value="PGBD-like_sf"/>
</dbReference>
<feature type="compositionally biased region" description="Acidic residues" evidence="1">
    <location>
        <begin position="120"/>
        <end position="136"/>
    </location>
</feature>
<comment type="caution">
    <text evidence="4">The sequence shown here is derived from an EMBL/GenBank/DDBJ whole genome shotgun (WGS) entry which is preliminary data.</text>
</comment>
<dbReference type="AlphaFoldDB" id="R8AYA9"/>
<protein>
    <submittedName>
        <fullName evidence="4">Peptidoglycan-binding domain 1 protein-like protein</fullName>
    </submittedName>
</protein>
<proteinExistence type="predicted"/>
<dbReference type="SUPFAM" id="SSF47090">
    <property type="entry name" value="PGBD-like"/>
    <property type="match status" value="1"/>
</dbReference>
<dbReference type="OrthoDB" id="6372160at2"/>
<dbReference type="EMBL" id="ASAD01000016">
    <property type="protein sequence ID" value="EON91318.1"/>
    <property type="molecule type" value="Genomic_DNA"/>
</dbReference>
<gene>
    <name evidence="4" type="ORF">MARLIPOL_14110</name>
</gene>
<dbReference type="eggNOG" id="COG3409">
    <property type="taxonomic scope" value="Bacteria"/>
</dbReference>
<dbReference type="RefSeq" id="WP_012138951.1">
    <property type="nucleotide sequence ID" value="NZ_KE007326.1"/>
</dbReference>
<feature type="domain" description="Peptidoglycan binding-like" evidence="3">
    <location>
        <begin position="32"/>
        <end position="85"/>
    </location>
</feature>
<organism evidence="4 5">
    <name type="scientific">Marinobacter lipolyticus SM19</name>
    <dbReference type="NCBI Taxonomy" id="1318628"/>
    <lineage>
        <taxon>Bacteria</taxon>
        <taxon>Pseudomonadati</taxon>
        <taxon>Pseudomonadota</taxon>
        <taxon>Gammaproteobacteria</taxon>
        <taxon>Pseudomonadales</taxon>
        <taxon>Marinobacteraceae</taxon>
        <taxon>Marinobacter</taxon>
    </lineage>
</organism>
<evidence type="ECO:0000259" key="3">
    <source>
        <dbReference type="Pfam" id="PF01471"/>
    </source>
</evidence>
<evidence type="ECO:0000256" key="1">
    <source>
        <dbReference type="SAM" id="MobiDB-lite"/>
    </source>
</evidence>
<keyword evidence="2" id="KW-0732">Signal</keyword>
<dbReference type="InterPro" id="IPR002477">
    <property type="entry name" value="Peptidoglycan-bd-like"/>
</dbReference>
<name>R8AYA9_9GAMM</name>